<dbReference type="GeneID" id="100680141"/>
<keyword evidence="4" id="KW-1185">Reference proteome</keyword>
<dbReference type="Proteomes" id="UP000002358">
    <property type="component" value="Chromosome 1"/>
</dbReference>
<dbReference type="RefSeq" id="XP_008208338.1">
    <property type="nucleotide sequence ID" value="XM_008210116.3"/>
</dbReference>
<feature type="signal peptide" evidence="2">
    <location>
        <begin position="1"/>
        <end position="22"/>
    </location>
</feature>
<accession>A0A7M7H6B5</accession>
<proteinExistence type="predicted"/>
<evidence type="ECO:0000313" key="4">
    <source>
        <dbReference type="Proteomes" id="UP000002358"/>
    </source>
</evidence>
<feature type="compositionally biased region" description="Basic and acidic residues" evidence="1">
    <location>
        <begin position="159"/>
        <end position="169"/>
    </location>
</feature>
<feature type="region of interest" description="Disordered" evidence="1">
    <location>
        <begin position="150"/>
        <end position="176"/>
    </location>
</feature>
<sequence>MTVQMCLLCFTAAFLLIHTTKAQGIPGYVPPLYNVPKYVNQGLNAYRQTQQIAKAASGLGLPVPQTQKIVANVALPLIPPAQKLATNVGLSLLPATQRLGTNVGLPLLPKIFPSGLPVLPQIPPTFAVGTKLRPLSASTLLLNTNPSIPRISPLQIRSTDNKTNTEKDQANTAEEEKFEEQANAAINPINEASDDEFKEVIGSSGSFNNDTTDEVHQTKTRSPDNKGDELDYLSKAANPIDDIGSLIKKVSHGLKHTMEKIDTTLWPSHAKPEMKVDLYTTPFNEWANLPENRNKTYEELSAEWGAKRLKMPISEWYKLPENKNTPFRLPEGMIMKQADQLTIPFDKWLKLPENKNKTYLELSAEWLDRLNASRDPAYRLPSELGKLGSSNPISQIRVADRFNIPFDEWLKLPENKNKTYLELSAEWLDRLNASRDPAYRLPSELGELGSSNPLLQMKEAGFLSTPFVVWARRPENRHLTHEQKVSKYIDELTESVRQGYPQPSVMDMKANNAEPEINPMNKLFESAAKLADSFIDAMSRSGKNRNEMSESGQTNNPINTYWKKASDLAGQMANSKYPGAVRGEAGQLNDSNDWQKVIDLANQMTDSSKDKEFSSNQRNFPFMHGTIAMDQKDAQFGTHPNGYFYSNQPMPYPYSAAFGGTYNQWNQPGYISPIFDPAASSAHGISRFNNAGGFYKSKNPSEILSNPMTQYTAMFPVLSRTYRQMPPPPLPPYGRPNPIGGLAHATVDTVRTALSGRKPLPPPPSPLPFERPPSPPFGIPPPPNFEPVRVDGPRSFGSRHVLPQGGPLIKRSGSPANIWDSATGLADSIRNIATNPGKTNAGQILGSTGTIFNAAKDLPGDIDSDKLLGSSKLSDSLLNPINPIGKIVNSASSLGSQITNIALNPANVVNSESVKSAEPLSLANQAVGMAGQIVNTALNPEMNGKGQLLQSLGPTYAGGFFPRNNPSGSIVNSATQLASQILNTAATNPGNIGKIPLLKATPGIGNYAGALPLGSIFNSATKLAGDITNVATAPGKLLVR</sequence>
<dbReference type="AlphaFoldDB" id="A0A7M7H6B5"/>
<feature type="chain" id="PRO_5029694206" evidence="2">
    <location>
        <begin position="23"/>
        <end position="1040"/>
    </location>
</feature>
<organism evidence="3 4">
    <name type="scientific">Nasonia vitripennis</name>
    <name type="common">Parasitic wasp</name>
    <dbReference type="NCBI Taxonomy" id="7425"/>
    <lineage>
        <taxon>Eukaryota</taxon>
        <taxon>Metazoa</taxon>
        <taxon>Ecdysozoa</taxon>
        <taxon>Arthropoda</taxon>
        <taxon>Hexapoda</taxon>
        <taxon>Insecta</taxon>
        <taxon>Pterygota</taxon>
        <taxon>Neoptera</taxon>
        <taxon>Endopterygota</taxon>
        <taxon>Hymenoptera</taxon>
        <taxon>Apocrita</taxon>
        <taxon>Proctotrupomorpha</taxon>
        <taxon>Chalcidoidea</taxon>
        <taxon>Pteromalidae</taxon>
        <taxon>Pteromalinae</taxon>
        <taxon>Nasonia</taxon>
    </lineage>
</organism>
<dbReference type="EnsemblMetazoa" id="XM_008210116">
    <property type="protein sequence ID" value="XP_008208338"/>
    <property type="gene ID" value="LOC100680141"/>
</dbReference>
<dbReference type="KEGG" id="nvi:100680141"/>
<feature type="compositionally biased region" description="Basic and acidic residues" evidence="1">
    <location>
        <begin position="213"/>
        <end position="228"/>
    </location>
</feature>
<evidence type="ECO:0000256" key="2">
    <source>
        <dbReference type="SAM" id="SignalP"/>
    </source>
</evidence>
<name>A0A7M7H6B5_NASVI</name>
<dbReference type="OrthoDB" id="10677233at2759"/>
<feature type="region of interest" description="Disordered" evidence="1">
    <location>
        <begin position="203"/>
        <end position="228"/>
    </location>
</feature>
<reference evidence="3" key="1">
    <citation type="submission" date="2021-01" db="UniProtKB">
        <authorList>
            <consortium name="EnsemblMetazoa"/>
        </authorList>
    </citation>
    <scope>IDENTIFICATION</scope>
</reference>
<dbReference type="InParanoid" id="A0A7M7H6B5"/>
<evidence type="ECO:0000313" key="3">
    <source>
        <dbReference type="EnsemblMetazoa" id="XP_008208338"/>
    </source>
</evidence>
<feature type="compositionally biased region" description="Pro residues" evidence="1">
    <location>
        <begin position="759"/>
        <end position="778"/>
    </location>
</feature>
<evidence type="ECO:0000256" key="1">
    <source>
        <dbReference type="SAM" id="MobiDB-lite"/>
    </source>
</evidence>
<protein>
    <submittedName>
        <fullName evidence="3">Uncharacterized protein</fullName>
    </submittedName>
</protein>
<feature type="region of interest" description="Disordered" evidence="1">
    <location>
        <begin position="755"/>
        <end position="778"/>
    </location>
</feature>
<keyword evidence="2" id="KW-0732">Signal</keyword>